<keyword evidence="7" id="KW-1185">Reference proteome</keyword>
<dbReference type="GO" id="GO:0030246">
    <property type="term" value="F:carbohydrate binding"/>
    <property type="evidence" value="ECO:0007669"/>
    <property type="project" value="UniProtKB-ARBA"/>
</dbReference>
<reference evidence="6 7" key="1">
    <citation type="submission" date="2017-10" db="EMBL/GenBank/DDBJ databases">
        <title>Sequencing the genomes of 1000 actinobacteria strains.</title>
        <authorList>
            <person name="Klenk H.-P."/>
        </authorList>
    </citation>
    <scope>NUCLEOTIDE SEQUENCE [LARGE SCALE GENOMIC DNA]</scope>
    <source>
        <strain evidence="6 7">DSM 21798</strain>
    </source>
</reference>
<dbReference type="Pfam" id="PF13407">
    <property type="entry name" value="Peripla_BP_4"/>
    <property type="match status" value="1"/>
</dbReference>
<keyword evidence="3 4" id="KW-0732">Signal</keyword>
<protein>
    <submittedName>
        <fullName evidence="6">Monosaccharide ABC transporter substrate-binding protein (CUT2 family)</fullName>
    </submittedName>
</protein>
<evidence type="ECO:0000256" key="3">
    <source>
        <dbReference type="ARBA" id="ARBA00022729"/>
    </source>
</evidence>
<dbReference type="GO" id="GO:0030313">
    <property type="term" value="C:cell envelope"/>
    <property type="evidence" value="ECO:0007669"/>
    <property type="project" value="UniProtKB-SubCell"/>
</dbReference>
<gene>
    <name evidence="6" type="ORF">ATJ78_0790</name>
</gene>
<dbReference type="PANTHER" id="PTHR46847:SF2">
    <property type="entry name" value="ABC TRANSPORTER SUGAR-BINDING PROTEIN"/>
    <property type="match status" value="1"/>
</dbReference>
<sequence>MKTTAKRSLVLVGALSVAAMSLTGCTNDLDAGGDTDGKIESVALMVQDLSNPFFASMNNGVKAAAEELGATYTAQDGRQDLAAQNEQIDAFIQQGLDVLLLNAVDSEGIGPAVERAIDAGITVVAVDVGAKGAQATVTTDNVQAGELSCQALVDEIGGSGDILIVDGTPITSIQDRMEGCQNILDENPDVNVVATQNGDNGREKALTLTTDMLTAHPDVVGIFAVNDPTALGAVLAAQQAGKTDIVVTGVDGSPEAVAEMSKEDSQFVATAAQDPYLLGTTGLDMAVKLRKGEKLDDDLVLVPSSIVTRENLDEYDGWK</sequence>
<dbReference type="AlphaFoldDB" id="A0A2A9DTF1"/>
<feature type="signal peptide" evidence="4">
    <location>
        <begin position="1"/>
        <end position="26"/>
    </location>
</feature>
<dbReference type="SUPFAM" id="SSF53822">
    <property type="entry name" value="Periplasmic binding protein-like I"/>
    <property type="match status" value="1"/>
</dbReference>
<dbReference type="RefSeq" id="WP_098406397.1">
    <property type="nucleotide sequence ID" value="NZ_PDJE01000001.1"/>
</dbReference>
<proteinExistence type="inferred from homology"/>
<evidence type="ECO:0000256" key="1">
    <source>
        <dbReference type="ARBA" id="ARBA00004196"/>
    </source>
</evidence>
<dbReference type="PANTHER" id="PTHR46847">
    <property type="entry name" value="D-ALLOSE-BINDING PERIPLASMIC PROTEIN-RELATED"/>
    <property type="match status" value="1"/>
</dbReference>
<dbReference type="InterPro" id="IPR028082">
    <property type="entry name" value="Peripla_BP_I"/>
</dbReference>
<evidence type="ECO:0000313" key="7">
    <source>
        <dbReference type="Proteomes" id="UP000221369"/>
    </source>
</evidence>
<comment type="similarity">
    <text evidence="2">Belongs to the bacterial solute-binding protein 2 family.</text>
</comment>
<name>A0A2A9DTF1_9MICO</name>
<evidence type="ECO:0000256" key="2">
    <source>
        <dbReference type="ARBA" id="ARBA00007639"/>
    </source>
</evidence>
<feature type="chain" id="PRO_5039603976" evidence="4">
    <location>
        <begin position="27"/>
        <end position="319"/>
    </location>
</feature>
<evidence type="ECO:0000259" key="5">
    <source>
        <dbReference type="Pfam" id="PF13407"/>
    </source>
</evidence>
<dbReference type="Gene3D" id="3.40.50.2300">
    <property type="match status" value="2"/>
</dbReference>
<evidence type="ECO:0000256" key="4">
    <source>
        <dbReference type="SAM" id="SignalP"/>
    </source>
</evidence>
<evidence type="ECO:0000313" key="6">
    <source>
        <dbReference type="EMBL" id="PFG29873.1"/>
    </source>
</evidence>
<feature type="domain" description="Periplasmic binding protein" evidence="5">
    <location>
        <begin position="42"/>
        <end position="294"/>
    </location>
</feature>
<dbReference type="InterPro" id="IPR025997">
    <property type="entry name" value="SBP_2_dom"/>
</dbReference>
<comment type="caution">
    <text evidence="6">The sequence shown here is derived from an EMBL/GenBank/DDBJ whole genome shotgun (WGS) entry which is preliminary data.</text>
</comment>
<dbReference type="PROSITE" id="PS51257">
    <property type="entry name" value="PROKAR_LIPOPROTEIN"/>
    <property type="match status" value="1"/>
</dbReference>
<organism evidence="6 7">
    <name type="scientific">Paramicrobacterium agarici</name>
    <dbReference type="NCBI Taxonomy" id="630514"/>
    <lineage>
        <taxon>Bacteria</taxon>
        <taxon>Bacillati</taxon>
        <taxon>Actinomycetota</taxon>
        <taxon>Actinomycetes</taxon>
        <taxon>Micrococcales</taxon>
        <taxon>Microbacteriaceae</taxon>
        <taxon>Paramicrobacterium</taxon>
    </lineage>
</organism>
<dbReference type="CDD" id="cd06321">
    <property type="entry name" value="PBP1_ABC_sugar_binding-like"/>
    <property type="match status" value="1"/>
</dbReference>
<dbReference type="EMBL" id="PDJE01000001">
    <property type="protein sequence ID" value="PFG29873.1"/>
    <property type="molecule type" value="Genomic_DNA"/>
</dbReference>
<comment type="subcellular location">
    <subcellularLocation>
        <location evidence="1">Cell envelope</location>
    </subcellularLocation>
</comment>
<accession>A0A2A9DTF1</accession>
<dbReference type="Proteomes" id="UP000221369">
    <property type="component" value="Unassembled WGS sequence"/>
</dbReference>